<dbReference type="PANTHER" id="PTHR32329">
    <property type="entry name" value="BIFUNCTIONAL PROTEIN [INCLUDES 2-HYDROXYACYL-COA DEHYDRATASE (N-TER) AND ITS ACTIVATOR DOMAIN (C_TERM)-RELATED"/>
    <property type="match status" value="1"/>
</dbReference>
<evidence type="ECO:0000259" key="6">
    <source>
        <dbReference type="Pfam" id="PF09989"/>
    </source>
</evidence>
<keyword evidence="7" id="KW-0378">Hydrolase</keyword>
<dbReference type="InterPro" id="IPR018709">
    <property type="entry name" value="CoA_activase_DUF2229"/>
</dbReference>
<evidence type="ECO:0000256" key="1">
    <source>
        <dbReference type="ARBA" id="ARBA00001966"/>
    </source>
</evidence>
<dbReference type="InterPro" id="IPR008275">
    <property type="entry name" value="CoA_E_activase_dom"/>
</dbReference>
<dbReference type="OrthoDB" id="9802715at2"/>
<evidence type="ECO:0000259" key="5">
    <source>
        <dbReference type="Pfam" id="PF01869"/>
    </source>
</evidence>
<protein>
    <submittedName>
        <fullName evidence="7">R-phenyllactate dehydratase activator</fullName>
        <ecNumber evidence="7">3.-.-.-</ecNumber>
    </submittedName>
</protein>
<comment type="cofactor">
    <cofactor evidence="1">
        <name>[4Fe-4S] cluster</name>
        <dbReference type="ChEBI" id="CHEBI:49883"/>
    </cofactor>
</comment>
<dbReference type="Pfam" id="PF09989">
    <property type="entry name" value="DUF2229"/>
    <property type="match status" value="1"/>
</dbReference>
<keyword evidence="8" id="KW-1185">Reference proteome</keyword>
<reference evidence="7 8" key="1">
    <citation type="journal article" date="2018" name="Int. J. Syst. Evol. Microbiol.">
        <title>Methylomusa anaerophila gen. nov., sp. nov., an anaerobic methanol-utilizing bacterium isolated from a microbial fuel cell.</title>
        <authorList>
            <person name="Amano N."/>
            <person name="Yamamuro A."/>
            <person name="Miyahara M."/>
            <person name="Kouzuma A."/>
            <person name="Abe T."/>
            <person name="Watanabe K."/>
        </authorList>
    </citation>
    <scope>NUCLEOTIDE SEQUENCE [LARGE SCALE GENOMIC DNA]</scope>
    <source>
        <strain evidence="7 8">MMFC1</strain>
    </source>
</reference>
<gene>
    <name evidence="7" type="primary">fldI_8</name>
    <name evidence="7" type="ORF">MAMMFC1_04130</name>
</gene>
<evidence type="ECO:0000313" key="8">
    <source>
        <dbReference type="Proteomes" id="UP000276437"/>
    </source>
</evidence>
<evidence type="ECO:0000256" key="4">
    <source>
        <dbReference type="ARBA" id="ARBA00023014"/>
    </source>
</evidence>
<feature type="domain" description="ATPase BadF/BadG/BcrA/BcrD type" evidence="5">
    <location>
        <begin position="310"/>
        <end position="563"/>
    </location>
</feature>
<evidence type="ECO:0000256" key="3">
    <source>
        <dbReference type="ARBA" id="ARBA00023004"/>
    </source>
</evidence>
<dbReference type="EMBL" id="AP018449">
    <property type="protein sequence ID" value="BBB93413.1"/>
    <property type="molecule type" value="Genomic_DNA"/>
</dbReference>
<accession>A0A348AQR5</accession>
<dbReference type="GO" id="GO:0051536">
    <property type="term" value="F:iron-sulfur cluster binding"/>
    <property type="evidence" value="ECO:0007669"/>
    <property type="project" value="UniProtKB-KW"/>
</dbReference>
<dbReference type="SUPFAM" id="SSF53067">
    <property type="entry name" value="Actin-like ATPase domain"/>
    <property type="match status" value="2"/>
</dbReference>
<dbReference type="CDD" id="cd24035">
    <property type="entry name" value="ASKHA_NBD_O66634-like_rpt2"/>
    <property type="match status" value="1"/>
</dbReference>
<dbReference type="AlphaFoldDB" id="A0A348AQR5"/>
<organism evidence="7 8">
    <name type="scientific">Methylomusa anaerophila</name>
    <dbReference type="NCBI Taxonomy" id="1930071"/>
    <lineage>
        <taxon>Bacteria</taxon>
        <taxon>Bacillati</taxon>
        <taxon>Bacillota</taxon>
        <taxon>Negativicutes</taxon>
        <taxon>Selenomonadales</taxon>
        <taxon>Sporomusaceae</taxon>
        <taxon>Methylomusa</taxon>
    </lineage>
</organism>
<evidence type="ECO:0000256" key="2">
    <source>
        <dbReference type="ARBA" id="ARBA00022723"/>
    </source>
</evidence>
<feature type="domain" description="ATPase BadF/BadG/BcrA/BcrD type" evidence="5">
    <location>
        <begin position="98"/>
        <end position="253"/>
    </location>
</feature>
<dbReference type="InterPro" id="IPR043129">
    <property type="entry name" value="ATPase_NBD"/>
</dbReference>
<sequence length="970" mass="107695">MENITRENFFEGLEIGSVSVKWVRRTSSGKHFMGITRHEGNPKEKVQEIFKLYSTEEKVKMVVTGQAAKEVLDLPYRSETECLEKALAHFALKPDILLSLGGEVFSIYTLKNGRIRNIIPSSKCAAGTGEFIVQQFQRMDLTLESGIQESRKGKLVDLATRCSVYCKSDATHKLNKGECSRSDIAKSLINDLAKKVYKMVELAQWESKSIVVIGGLTLNEPFIEHLGELFKDSELKVLDESPCFEAFGASLFAAGLSPQEAVYYSSIGFKEAIEPYGILNPLREAEKLLDYRAMGRHSQEIIAGADYIMGIDAGSTTTKAILFNQSRGTVDAGCYLRTHGNPVTAVKNCLQKLIEQVDDKEINVVQIAVTGSGRGIVSVFFENCPSFNEILAHARAAVMEVPDVDTVFEIGGQDSKFISFLKGIPVDYAMNDGCSAGTGSFLEESVSVDMGISVSEISNRAESSLQPVGFGERCAAFINTDLRNALQHGVPQEDVIAGLVYSIIRNYISRIVGVRAVGDKLLFQGGVALNKSVALAIAALTQRKVVVPKYPELMGCVGSCLMAQDMINEGYLLPKTYDLKELFKGTMEVKGTFKCPACENICEIKKIKVRGKEIPFGGLCSKYEVKHRQKQFKNEGQDLTVIRNQMMFEKYGAETLLHPRGTIGIPQALSTFELYPFYAKLINELGFNVVLSKISKEGNSKTRGSICYPCEIAHGAVYDLLNQGVDYIFLPHVVDGGNPDYSLHSYICPSATVIPDLIRIAFNIDSGRLLHPVIGFSDELKETSLKQIQKLGEQLGFNKRNALKIGERAFTHYESYKREFMQFSRENLHEILAEPTVILAGRPYIFGSAEANLALPRKITSRGYNVIPVDMLPQLENKGYYHGNVWRFTQQIENAVAYVKKHPNVYICMVSCFSCVPDASMYHIFRREMAGEIFCYLEIDSQTAHAGFETRVGAFLDIVELKERQMAGVS</sequence>
<keyword evidence="4" id="KW-0411">Iron-sulfur</keyword>
<dbReference type="RefSeq" id="WP_158618831.1">
    <property type="nucleotide sequence ID" value="NZ_AP018449.1"/>
</dbReference>
<dbReference type="InterPro" id="IPR051805">
    <property type="entry name" value="Dehydratase_Activator_Redct"/>
</dbReference>
<dbReference type="CDD" id="cd24034">
    <property type="entry name" value="ASKHA_NBD_O66634-like_rpt1"/>
    <property type="match status" value="1"/>
</dbReference>
<dbReference type="NCBIfam" id="TIGR00241">
    <property type="entry name" value="CoA_E_activ"/>
    <property type="match status" value="1"/>
</dbReference>
<dbReference type="PANTHER" id="PTHR32329:SF7">
    <property type="entry name" value="ACTIVATOR OF 2-HYDROXYACYL-COA-HYDRATASE"/>
    <property type="match status" value="1"/>
</dbReference>
<dbReference type="Pfam" id="PF01869">
    <property type="entry name" value="BcrAD_BadFG"/>
    <property type="match status" value="2"/>
</dbReference>
<keyword evidence="3" id="KW-0408">Iron</keyword>
<dbReference type="GO" id="GO:0046872">
    <property type="term" value="F:metal ion binding"/>
    <property type="evidence" value="ECO:0007669"/>
    <property type="project" value="UniProtKB-KW"/>
</dbReference>
<proteinExistence type="predicted"/>
<dbReference type="EC" id="3.-.-.-" evidence="7"/>
<keyword evidence="2" id="KW-0479">Metal-binding</keyword>
<dbReference type="InterPro" id="IPR002731">
    <property type="entry name" value="ATPase_BadF"/>
</dbReference>
<dbReference type="KEGG" id="mana:MAMMFC1_04130"/>
<evidence type="ECO:0000313" key="7">
    <source>
        <dbReference type="EMBL" id="BBB93413.1"/>
    </source>
</evidence>
<name>A0A348AQR5_9FIRM</name>
<feature type="domain" description="DUF2229" evidence="6">
    <location>
        <begin position="662"/>
        <end position="872"/>
    </location>
</feature>
<dbReference type="Gene3D" id="3.30.420.40">
    <property type="match status" value="4"/>
</dbReference>
<dbReference type="GO" id="GO:0016787">
    <property type="term" value="F:hydrolase activity"/>
    <property type="evidence" value="ECO:0007669"/>
    <property type="project" value="UniProtKB-KW"/>
</dbReference>
<dbReference type="Proteomes" id="UP000276437">
    <property type="component" value="Chromosome"/>
</dbReference>